<reference evidence="4 5" key="1">
    <citation type="submission" date="2018-07" db="EMBL/GenBank/DDBJ databases">
        <title>Lottiidibacillus patelloidae gen. nov., sp. nov., isolated from the intestinal tract of a marine limpet and the reclassification of B. taeanensis BH030017T, B. algicola KMM 3737T and B. hwajinpoensis SW-72T as genus Lottiidibacillus.</title>
        <authorList>
            <person name="Liu R."/>
            <person name="Huang Z."/>
        </authorList>
    </citation>
    <scope>NUCLEOTIDE SEQUENCE [LARGE SCALE GENOMIC DNA]</scope>
    <source>
        <strain evidence="4 5">BH030017</strain>
    </source>
</reference>
<dbReference type="RefSeq" id="WP_113807448.1">
    <property type="nucleotide sequence ID" value="NZ_QOCW01000024.1"/>
</dbReference>
<dbReference type="Pfam" id="PF14540">
    <property type="entry name" value="NTF-like"/>
    <property type="match status" value="1"/>
</dbReference>
<dbReference type="AlphaFoldDB" id="A0A366XVC9"/>
<evidence type="ECO:0000313" key="5">
    <source>
        <dbReference type="Proteomes" id="UP000253314"/>
    </source>
</evidence>
<dbReference type="InterPro" id="IPR043519">
    <property type="entry name" value="NT_sf"/>
</dbReference>
<feature type="domain" description="Nucleotidyltransferase-like" evidence="1">
    <location>
        <begin position="1"/>
        <end position="118"/>
    </location>
</feature>
<evidence type="ECO:0000259" key="1">
    <source>
        <dbReference type="Pfam" id="PF14540"/>
    </source>
</evidence>
<evidence type="ECO:0000259" key="3">
    <source>
        <dbReference type="Pfam" id="PF22339"/>
    </source>
</evidence>
<feature type="domain" description="YgxA-like substrate binding" evidence="3">
    <location>
        <begin position="120"/>
        <end position="218"/>
    </location>
</feature>
<dbReference type="Gene3D" id="1.20.120.330">
    <property type="entry name" value="Nucleotidyltransferases domain 2"/>
    <property type="match status" value="1"/>
</dbReference>
<dbReference type="Gene3D" id="3.30.460.10">
    <property type="entry name" value="Beta Polymerase, domain 2"/>
    <property type="match status" value="1"/>
</dbReference>
<dbReference type="InterPro" id="IPR036388">
    <property type="entry name" value="WH-like_DNA-bd_sf"/>
</dbReference>
<dbReference type="InterPro" id="IPR029348">
    <property type="entry name" value="NTF-like"/>
</dbReference>
<evidence type="ECO:0000313" key="4">
    <source>
        <dbReference type="EMBL" id="RBW68113.1"/>
    </source>
</evidence>
<dbReference type="Pfam" id="PF22339">
    <property type="entry name" value="YgxA-like_sub_bind"/>
    <property type="match status" value="1"/>
</dbReference>
<feature type="domain" description="YgxA-like helix-turn-helix" evidence="2">
    <location>
        <begin position="224"/>
        <end position="286"/>
    </location>
</feature>
<organism evidence="4 5">
    <name type="scientific">Bacillus taeanensis</name>
    <dbReference type="NCBI Taxonomy" id="273032"/>
    <lineage>
        <taxon>Bacteria</taxon>
        <taxon>Bacillati</taxon>
        <taxon>Bacillota</taxon>
        <taxon>Bacilli</taxon>
        <taxon>Bacillales</taxon>
        <taxon>Bacillaceae</taxon>
        <taxon>Bacillus</taxon>
    </lineage>
</organism>
<dbReference type="InterPro" id="IPR041143">
    <property type="entry name" value="YgxA_HTH"/>
</dbReference>
<sequence length="290" mass="34267">MENSWRSLYQERSSHRDTLGVLMVEKNKPISPLTDNFDVVLLIIMKEAEQPWLVKHYEYEEKKASLHIVTEKRLNEWLLLGSHRRAVEWVINGKILFDRNEYMKKLKEKLREFPIEDRTKKIGLEFAKLIRRSTDGRDLYQSGHYLDAFNYILHALHHLARLSVIKHGFHPEVTVWNQVKQIEPQIYKLYHELVTGAEPLEKRIELLLLANEFSLSTKTEIGARHLLQVMRSKEEEWSYGELMSHGELMEYGVDLGALLEHLVQKKLVTVQRLETKGKGIFHRMYALKNE</sequence>
<keyword evidence="5" id="KW-1185">Reference proteome</keyword>
<protein>
    <recommendedName>
        <fullName evidence="6">Nucleotidyltransferase-like domain-containing protein</fullName>
    </recommendedName>
</protein>
<accession>A0A366XVC9</accession>
<dbReference type="InterPro" id="IPR054515">
    <property type="entry name" value="YgxA-like_substrate-bd"/>
</dbReference>
<dbReference type="OrthoDB" id="2350973at2"/>
<dbReference type="Gene3D" id="1.10.10.10">
    <property type="entry name" value="Winged helix-like DNA-binding domain superfamily/Winged helix DNA-binding domain"/>
    <property type="match status" value="1"/>
</dbReference>
<dbReference type="Pfam" id="PF18576">
    <property type="entry name" value="HTH_52"/>
    <property type="match status" value="1"/>
</dbReference>
<gene>
    <name evidence="4" type="ORF">DS031_18005</name>
</gene>
<comment type="caution">
    <text evidence="4">The sequence shown here is derived from an EMBL/GenBank/DDBJ whole genome shotgun (WGS) entry which is preliminary data.</text>
</comment>
<proteinExistence type="predicted"/>
<dbReference type="Proteomes" id="UP000253314">
    <property type="component" value="Unassembled WGS sequence"/>
</dbReference>
<evidence type="ECO:0000259" key="2">
    <source>
        <dbReference type="Pfam" id="PF18576"/>
    </source>
</evidence>
<evidence type="ECO:0008006" key="6">
    <source>
        <dbReference type="Google" id="ProtNLM"/>
    </source>
</evidence>
<dbReference type="EMBL" id="QOCW01000024">
    <property type="protein sequence ID" value="RBW68113.1"/>
    <property type="molecule type" value="Genomic_DNA"/>
</dbReference>
<name>A0A366XVC9_9BACI</name>